<protein>
    <submittedName>
        <fullName evidence="1">Uncharacterized protein</fullName>
    </submittedName>
</protein>
<dbReference type="AlphaFoldDB" id="A0A8R1TUF0"/>
<organism evidence="1 2">
    <name type="scientific">Onchocerca volvulus</name>
    <dbReference type="NCBI Taxonomy" id="6282"/>
    <lineage>
        <taxon>Eukaryota</taxon>
        <taxon>Metazoa</taxon>
        <taxon>Ecdysozoa</taxon>
        <taxon>Nematoda</taxon>
        <taxon>Chromadorea</taxon>
        <taxon>Rhabditida</taxon>
        <taxon>Spirurina</taxon>
        <taxon>Spiruromorpha</taxon>
        <taxon>Filarioidea</taxon>
        <taxon>Onchocercidae</taxon>
        <taxon>Onchocerca</taxon>
    </lineage>
</organism>
<evidence type="ECO:0000313" key="1">
    <source>
        <dbReference type="EnsemblMetazoa" id="OVOC5027.1"/>
    </source>
</evidence>
<accession>A0A8R1TUF0</accession>
<proteinExistence type="predicted"/>
<name>A0A8R1TUF0_ONCVO</name>
<reference evidence="1" key="2">
    <citation type="submission" date="2022-06" db="UniProtKB">
        <authorList>
            <consortium name="EnsemblMetazoa"/>
        </authorList>
    </citation>
    <scope>IDENTIFICATION</scope>
</reference>
<dbReference type="EMBL" id="CMVM020000148">
    <property type="status" value="NOT_ANNOTATED_CDS"/>
    <property type="molecule type" value="Genomic_DNA"/>
</dbReference>
<evidence type="ECO:0000313" key="2">
    <source>
        <dbReference type="Proteomes" id="UP000024404"/>
    </source>
</evidence>
<dbReference type="EnsemblMetazoa" id="OVOC5027.1">
    <property type="protein sequence ID" value="OVOC5027.1"/>
    <property type="gene ID" value="WBGene00241836"/>
</dbReference>
<keyword evidence="2" id="KW-1185">Reference proteome</keyword>
<sequence>MIIRKDIAQVPQISSRITTTLRTQRIFEEIANFCPTILPEGRLQFLQLSYFKFIFEKHLISTFRYDIQEDMISNAGHILRNLTATG</sequence>
<reference evidence="2" key="1">
    <citation type="submission" date="2013-10" db="EMBL/GenBank/DDBJ databases">
        <title>Genome sequencing of Onchocerca volvulus.</title>
        <authorList>
            <person name="Cotton J."/>
            <person name="Tsai J."/>
            <person name="Stanley E."/>
            <person name="Tracey A."/>
            <person name="Holroyd N."/>
            <person name="Lustigman S."/>
            <person name="Berriman M."/>
        </authorList>
    </citation>
    <scope>NUCLEOTIDE SEQUENCE</scope>
</reference>
<dbReference type="Proteomes" id="UP000024404">
    <property type="component" value="Unassembled WGS sequence"/>
</dbReference>